<keyword evidence="4" id="KW-1185">Reference proteome</keyword>
<reference evidence="3" key="1">
    <citation type="submission" date="2021-03" db="EMBL/GenBank/DDBJ databases">
        <title>Comparative genomics and phylogenomic investigation of the class Geoglossomycetes provide insights into ecological specialization and systematics.</title>
        <authorList>
            <person name="Melie T."/>
            <person name="Pirro S."/>
            <person name="Miller A.N."/>
            <person name="Quandt A."/>
        </authorList>
    </citation>
    <scope>NUCLEOTIDE SEQUENCE</scope>
    <source>
        <strain evidence="3">CAQ_001_2017</strain>
    </source>
</reference>
<keyword evidence="2" id="KW-0472">Membrane</keyword>
<feature type="transmembrane region" description="Helical" evidence="2">
    <location>
        <begin position="139"/>
        <end position="160"/>
    </location>
</feature>
<evidence type="ECO:0000313" key="3">
    <source>
        <dbReference type="EMBL" id="KAH0559350.1"/>
    </source>
</evidence>
<comment type="caution">
    <text evidence="3">The sequence shown here is derived from an EMBL/GenBank/DDBJ whole genome shotgun (WGS) entry which is preliminary data.</text>
</comment>
<feature type="transmembrane region" description="Helical" evidence="2">
    <location>
        <begin position="96"/>
        <end position="119"/>
    </location>
</feature>
<keyword evidence="2" id="KW-0812">Transmembrane</keyword>
<evidence type="ECO:0000313" key="4">
    <source>
        <dbReference type="Proteomes" id="UP000750711"/>
    </source>
</evidence>
<sequence>MPIDSQPALGRSLTMVVEIEPDIIQAQRNMEAELVVDTEPAHGSDGTPSKAELASSDSAPEKRDQGLGPDSPQHLADSTTPVRGSVLQSKSKQLRLSWVSALGTLLLSVFATFYAWSVLVSVDPALAPLQSLSPGKTVWVVNILSQATAFSILELLNVVFEALRWTLASGISGVQITTFLALSRATPLLGVVSLCLVKGAHRLWCIQRLLVLGLTWLLGVVLTYNINFKHVYTSNQNYNVNVIAGLAHPNSSLIAWIPSTMINIHFLAFTHSILFDSTFVTGGLRQVRLQNQEFNSSLFNGQLPEDSQSVLIHNAPGYQLDFSLVEGNYTFDSGADCTTYGQTTGLGLHLCIASDGPRILAGWSVCPSSLFDRGRCFDDTGWATIPEQNTSLSLFKRYATVAYDRNNFSILSVESISDPSLVPLVVQDYRNIYERVFAPVPKDLNTLALGFNDSATTYTMQAGIGWTLRLYQDYFHRSSVGPIRLLQGLLTVPIQFSTTAWQIADIDSLPQDLHTVASMTKTTYRVTGVPWTVFVFGGLALFLLLLAISGLAWINLTSVQTPNTSLFPEVDICSKCGNPAFRSGTTEGVRDLTQFLQNKCLGNAESKSVKLCLGDERIYCGALHGCIVVTTKPEELGELVEGTEYR</sequence>
<feature type="transmembrane region" description="Helical" evidence="2">
    <location>
        <begin position="206"/>
        <end position="226"/>
    </location>
</feature>
<accession>A0A9P8RQ70</accession>
<feature type="transmembrane region" description="Helical" evidence="2">
    <location>
        <begin position="529"/>
        <end position="554"/>
    </location>
</feature>
<evidence type="ECO:0000256" key="2">
    <source>
        <dbReference type="SAM" id="Phobius"/>
    </source>
</evidence>
<gene>
    <name evidence="3" type="ORF">GP486_004138</name>
</gene>
<dbReference type="Proteomes" id="UP000750711">
    <property type="component" value="Unassembled WGS sequence"/>
</dbReference>
<organism evidence="3 4">
    <name type="scientific">Trichoglossum hirsutum</name>
    <dbReference type="NCBI Taxonomy" id="265104"/>
    <lineage>
        <taxon>Eukaryota</taxon>
        <taxon>Fungi</taxon>
        <taxon>Dikarya</taxon>
        <taxon>Ascomycota</taxon>
        <taxon>Pezizomycotina</taxon>
        <taxon>Geoglossomycetes</taxon>
        <taxon>Geoglossales</taxon>
        <taxon>Geoglossaceae</taxon>
        <taxon>Trichoglossum</taxon>
    </lineage>
</organism>
<keyword evidence="2" id="KW-1133">Transmembrane helix</keyword>
<proteinExistence type="predicted"/>
<dbReference type="EMBL" id="JAGHQM010000620">
    <property type="protein sequence ID" value="KAH0559350.1"/>
    <property type="molecule type" value="Genomic_DNA"/>
</dbReference>
<name>A0A9P8RQ70_9PEZI</name>
<evidence type="ECO:0000256" key="1">
    <source>
        <dbReference type="SAM" id="MobiDB-lite"/>
    </source>
</evidence>
<feature type="region of interest" description="Disordered" evidence="1">
    <location>
        <begin position="38"/>
        <end position="84"/>
    </location>
</feature>
<feature type="transmembrane region" description="Helical" evidence="2">
    <location>
        <begin position="264"/>
        <end position="284"/>
    </location>
</feature>
<protein>
    <submittedName>
        <fullName evidence="3">Uncharacterized protein</fullName>
    </submittedName>
</protein>
<dbReference type="AlphaFoldDB" id="A0A9P8RQ70"/>